<name>A0A4R6QE89_9FLAO</name>
<dbReference type="Proteomes" id="UP000295260">
    <property type="component" value="Unassembled WGS sequence"/>
</dbReference>
<accession>A0A4R6QE89</accession>
<evidence type="ECO:0000256" key="1">
    <source>
        <dbReference type="SAM" id="Phobius"/>
    </source>
</evidence>
<feature type="transmembrane region" description="Helical" evidence="1">
    <location>
        <begin position="186"/>
        <end position="207"/>
    </location>
</feature>
<sequence>MSANIYDYINPIKVSVVITLLFAIYSLSFKTRLHRFLLLILIICFSTELTNSILIYHGISIRILNSISMVFHHLLWLLVLRENISPKKTLTLFTIIFVLFSILNFFFIETTTSYNYYTFTLGAFFYVVFFIYESFHQLEKENLPFFISNNFILTTAPLLFFFGMSLLFGFKNKSITSTIVFNSMTLYNFIINLVCLVYYTLLNIYIYREKTIKK</sequence>
<dbReference type="AlphaFoldDB" id="A0A4R6QE89"/>
<reference evidence="2 3" key="1">
    <citation type="submission" date="2019-03" db="EMBL/GenBank/DDBJ databases">
        <title>Genomic Encyclopedia of Archaeal and Bacterial Type Strains, Phase II (KMG-II): from individual species to whole genera.</title>
        <authorList>
            <person name="Goeker M."/>
        </authorList>
    </citation>
    <scope>NUCLEOTIDE SEQUENCE [LARGE SCALE GENOMIC DNA]</scope>
    <source>
        <strain evidence="2 3">DSM 25687</strain>
    </source>
</reference>
<feature type="transmembrane region" description="Helical" evidence="1">
    <location>
        <begin position="144"/>
        <end position="166"/>
    </location>
</feature>
<evidence type="ECO:0000313" key="3">
    <source>
        <dbReference type="Proteomes" id="UP000295260"/>
    </source>
</evidence>
<feature type="transmembrane region" description="Helical" evidence="1">
    <location>
        <begin position="12"/>
        <end position="29"/>
    </location>
</feature>
<keyword evidence="1" id="KW-0812">Transmembrane</keyword>
<keyword evidence="1" id="KW-0472">Membrane</keyword>
<dbReference type="EMBL" id="SNXR01000011">
    <property type="protein sequence ID" value="TDP61018.1"/>
    <property type="molecule type" value="Genomic_DNA"/>
</dbReference>
<feature type="transmembrane region" description="Helical" evidence="1">
    <location>
        <begin position="114"/>
        <end position="132"/>
    </location>
</feature>
<feature type="transmembrane region" description="Helical" evidence="1">
    <location>
        <begin position="36"/>
        <end position="57"/>
    </location>
</feature>
<keyword evidence="3" id="KW-1185">Reference proteome</keyword>
<evidence type="ECO:0008006" key="4">
    <source>
        <dbReference type="Google" id="ProtNLM"/>
    </source>
</evidence>
<gene>
    <name evidence="2" type="ORF">BC748_0626</name>
</gene>
<feature type="transmembrane region" description="Helical" evidence="1">
    <location>
        <begin position="63"/>
        <end position="80"/>
    </location>
</feature>
<keyword evidence="1" id="KW-1133">Transmembrane helix</keyword>
<organism evidence="2 3">
    <name type="scientific">Flavobacterium dankookense</name>
    <dbReference type="NCBI Taxonomy" id="706186"/>
    <lineage>
        <taxon>Bacteria</taxon>
        <taxon>Pseudomonadati</taxon>
        <taxon>Bacteroidota</taxon>
        <taxon>Flavobacteriia</taxon>
        <taxon>Flavobacteriales</taxon>
        <taxon>Flavobacteriaceae</taxon>
        <taxon>Flavobacterium</taxon>
    </lineage>
</organism>
<proteinExistence type="predicted"/>
<protein>
    <recommendedName>
        <fullName evidence="4">YhhN-like protein</fullName>
    </recommendedName>
</protein>
<comment type="caution">
    <text evidence="2">The sequence shown here is derived from an EMBL/GenBank/DDBJ whole genome shotgun (WGS) entry which is preliminary data.</text>
</comment>
<evidence type="ECO:0000313" key="2">
    <source>
        <dbReference type="EMBL" id="TDP61018.1"/>
    </source>
</evidence>
<feature type="transmembrane region" description="Helical" evidence="1">
    <location>
        <begin position="89"/>
        <end position="108"/>
    </location>
</feature>